<dbReference type="Pfam" id="PF15077">
    <property type="entry name" value="MAJIN"/>
    <property type="match status" value="1"/>
</dbReference>
<reference evidence="2" key="1">
    <citation type="journal article" date="2013" name="Nat. Genet.">
        <title>The duck genome and transcriptome provide insight into an avian influenza virus reservoir species.</title>
        <authorList>
            <person name="Huang Y."/>
            <person name="Li Y."/>
            <person name="Burt D.W."/>
            <person name="Chen H."/>
            <person name="Zhang Y."/>
            <person name="Qian W."/>
            <person name="Kim H."/>
            <person name="Gan S."/>
            <person name="Zhao Y."/>
            <person name="Li J."/>
            <person name="Yi K."/>
            <person name="Feng H."/>
            <person name="Zhu P."/>
            <person name="Li B."/>
            <person name="Liu Q."/>
            <person name="Fairley S."/>
            <person name="Magor K.E."/>
            <person name="Du Z."/>
            <person name="Hu X."/>
            <person name="Goodman L."/>
            <person name="Tafer H."/>
            <person name="Vignal A."/>
            <person name="Lee T."/>
            <person name="Kim K.W."/>
            <person name="Sheng Z."/>
            <person name="An Y."/>
            <person name="Searle S."/>
            <person name="Herrero J."/>
            <person name="Groenen M.A."/>
            <person name="Crooijmans R.P."/>
            <person name="Faraut T."/>
            <person name="Cai Q."/>
            <person name="Webster R.G."/>
            <person name="Aldridge J.R."/>
            <person name="Warren W.C."/>
            <person name="Bartschat S."/>
            <person name="Kehr S."/>
            <person name="Marz M."/>
            <person name="Stadler P.F."/>
            <person name="Smith J."/>
            <person name="Kraus R.H."/>
            <person name="Zhao Y."/>
            <person name="Ren L."/>
            <person name="Fei J."/>
            <person name="Morisson M."/>
            <person name="Kaiser P."/>
            <person name="Griffin D.K."/>
            <person name="Rao M."/>
            <person name="Pitel F."/>
            <person name="Wang J."/>
            <person name="Li N."/>
        </authorList>
    </citation>
    <scope>NUCLEOTIDE SEQUENCE [LARGE SCALE GENOMIC DNA]</scope>
</reference>
<organism evidence="1 2">
    <name type="scientific">Anas platyrhynchos</name>
    <name type="common">Mallard</name>
    <name type="synonym">Anas boschas</name>
    <dbReference type="NCBI Taxonomy" id="8839"/>
    <lineage>
        <taxon>Eukaryota</taxon>
        <taxon>Metazoa</taxon>
        <taxon>Chordata</taxon>
        <taxon>Craniata</taxon>
        <taxon>Vertebrata</taxon>
        <taxon>Euteleostomi</taxon>
        <taxon>Archelosauria</taxon>
        <taxon>Archosauria</taxon>
        <taxon>Dinosauria</taxon>
        <taxon>Saurischia</taxon>
        <taxon>Theropoda</taxon>
        <taxon>Coelurosauria</taxon>
        <taxon>Aves</taxon>
        <taxon>Neognathae</taxon>
        <taxon>Galloanserae</taxon>
        <taxon>Anseriformes</taxon>
        <taxon>Anatidae</taxon>
        <taxon>Anatinae</taxon>
        <taxon>Anas</taxon>
    </lineage>
</organism>
<dbReference type="GO" id="GO:0070197">
    <property type="term" value="P:meiotic attachment of telomere to nuclear envelope"/>
    <property type="evidence" value="ECO:0007669"/>
    <property type="project" value="TreeGrafter"/>
</dbReference>
<dbReference type="Proteomes" id="UP000296049">
    <property type="component" value="Unassembled WGS sequence"/>
</dbReference>
<dbReference type="PANTHER" id="PTHR35824:SF1">
    <property type="entry name" value="MEMBRANE-ANCHORED JUNCTION PROTEIN"/>
    <property type="match status" value="1"/>
</dbReference>
<proteinExistence type="predicted"/>
<evidence type="ECO:0000313" key="2">
    <source>
        <dbReference type="Proteomes" id="UP000296049"/>
    </source>
</evidence>
<feature type="non-terminal residue" evidence="1">
    <location>
        <position position="30"/>
    </location>
</feature>
<dbReference type="EMBL" id="KB742840">
    <property type="protein sequence ID" value="EOB03684.1"/>
    <property type="molecule type" value="Genomic_DNA"/>
</dbReference>
<accession>R0LDC2</accession>
<keyword evidence="2" id="KW-1185">Reference proteome</keyword>
<dbReference type="GO" id="GO:0005637">
    <property type="term" value="C:nuclear inner membrane"/>
    <property type="evidence" value="ECO:0007669"/>
    <property type="project" value="TreeGrafter"/>
</dbReference>
<dbReference type="GO" id="GO:0007129">
    <property type="term" value="P:homologous chromosome pairing at meiosis"/>
    <property type="evidence" value="ECO:0007669"/>
    <property type="project" value="TreeGrafter"/>
</dbReference>
<sequence>MPLKPFKYLLPETRFLHAGRLVYKFKIRYG</sequence>
<evidence type="ECO:0000313" key="1">
    <source>
        <dbReference type="EMBL" id="EOB03684.1"/>
    </source>
</evidence>
<name>R0LDC2_ANAPL</name>
<dbReference type="GO" id="GO:0003677">
    <property type="term" value="F:DNA binding"/>
    <property type="evidence" value="ECO:0007669"/>
    <property type="project" value="InterPro"/>
</dbReference>
<gene>
    <name evidence="1" type="ORF">Anapl_01775</name>
</gene>
<dbReference type="InterPro" id="IPR027816">
    <property type="entry name" value="MAJIN"/>
</dbReference>
<dbReference type="AlphaFoldDB" id="R0LDC2"/>
<dbReference type="PANTHER" id="PTHR35824">
    <property type="entry name" value="MEMBRANE-ANCHORED JUNCTION PROTEIN MAJIN"/>
    <property type="match status" value="1"/>
</dbReference>
<protein>
    <submittedName>
        <fullName evidence="1">Uncharacterized protein LOC283129-like protein</fullName>
    </submittedName>
</protein>